<proteinExistence type="inferred from homology"/>
<feature type="transmembrane region" description="Helical" evidence="4">
    <location>
        <begin position="54"/>
        <end position="77"/>
    </location>
</feature>
<dbReference type="Pfam" id="PF11807">
    <property type="entry name" value="UstYa"/>
    <property type="match status" value="1"/>
</dbReference>
<dbReference type="PANTHER" id="PTHR33365">
    <property type="entry name" value="YALI0B05434P"/>
    <property type="match status" value="1"/>
</dbReference>
<evidence type="ECO:0000313" key="5">
    <source>
        <dbReference type="EMBL" id="KAG9244481.1"/>
    </source>
</evidence>
<comment type="pathway">
    <text evidence="1">Mycotoxin biosynthesis.</text>
</comment>
<organism evidence="5 6">
    <name type="scientific">Calycina marina</name>
    <dbReference type="NCBI Taxonomy" id="1763456"/>
    <lineage>
        <taxon>Eukaryota</taxon>
        <taxon>Fungi</taxon>
        <taxon>Dikarya</taxon>
        <taxon>Ascomycota</taxon>
        <taxon>Pezizomycotina</taxon>
        <taxon>Leotiomycetes</taxon>
        <taxon>Helotiales</taxon>
        <taxon>Pezizellaceae</taxon>
        <taxon>Calycina</taxon>
    </lineage>
</organism>
<comment type="similarity">
    <text evidence="2">Belongs to the ustYa family.</text>
</comment>
<keyword evidence="4" id="KW-0812">Transmembrane</keyword>
<keyword evidence="4" id="KW-1133">Transmembrane helix</keyword>
<evidence type="ECO:0000313" key="6">
    <source>
        <dbReference type="Proteomes" id="UP000887226"/>
    </source>
</evidence>
<dbReference type="InterPro" id="IPR021765">
    <property type="entry name" value="UstYa-like"/>
</dbReference>
<dbReference type="PANTHER" id="PTHR33365:SF4">
    <property type="entry name" value="CYCLOCHLOROTINE BIOSYNTHESIS PROTEIN O"/>
    <property type="match status" value="1"/>
</dbReference>
<evidence type="ECO:0000256" key="2">
    <source>
        <dbReference type="ARBA" id="ARBA00035112"/>
    </source>
</evidence>
<name>A0A9P7Z382_9HELO</name>
<dbReference type="OrthoDB" id="3687641at2759"/>
<keyword evidence="6" id="KW-1185">Reference proteome</keyword>
<evidence type="ECO:0000256" key="4">
    <source>
        <dbReference type="SAM" id="Phobius"/>
    </source>
</evidence>
<reference evidence="5" key="1">
    <citation type="journal article" date="2021" name="IMA Fungus">
        <title>Genomic characterization of three marine fungi, including Emericellopsis atlantica sp. nov. with signatures of a generalist lifestyle and marine biomass degradation.</title>
        <authorList>
            <person name="Hagestad O.C."/>
            <person name="Hou L."/>
            <person name="Andersen J.H."/>
            <person name="Hansen E.H."/>
            <person name="Altermark B."/>
            <person name="Li C."/>
            <person name="Kuhnert E."/>
            <person name="Cox R.J."/>
            <person name="Crous P.W."/>
            <person name="Spatafora J.W."/>
            <person name="Lail K."/>
            <person name="Amirebrahimi M."/>
            <person name="Lipzen A."/>
            <person name="Pangilinan J."/>
            <person name="Andreopoulos W."/>
            <person name="Hayes R.D."/>
            <person name="Ng V."/>
            <person name="Grigoriev I.V."/>
            <person name="Jackson S.A."/>
            <person name="Sutton T.D.S."/>
            <person name="Dobson A.D.W."/>
            <person name="Rama T."/>
        </authorList>
    </citation>
    <scope>NUCLEOTIDE SEQUENCE</scope>
    <source>
        <strain evidence="5">TRa3180A</strain>
    </source>
</reference>
<sequence>MARTYSSVPLDEEESLNGNGNGNRGQHDGLDEKWSWRDATESIPERLKRISPHWMWVAHGFLLTCSILILALSYCVVSMNHGAMSRVSLRAAYLFCGLAPAAKAIQYEIQHFDLPPMPVGPFVGKGKAVDEAWEAISGIGDTMVSKDEMIKMGHDPEGTLQITDPDTGKKGYRVAVEVFHQLHCLNLLRQANYKTHYKPLGGDIADAPMDLHGHLDHCIDALRQFVMCQGDVNVFPFRFPFGDDDPWPDYAGQHVCRNFDAIRKWGVEHTVRKGKDEPEH</sequence>
<comment type="caution">
    <text evidence="5">The sequence shown here is derived from an EMBL/GenBank/DDBJ whole genome shotgun (WGS) entry which is preliminary data.</text>
</comment>
<dbReference type="Proteomes" id="UP000887226">
    <property type="component" value="Unassembled WGS sequence"/>
</dbReference>
<accession>A0A9P7Z382</accession>
<protein>
    <submittedName>
        <fullName evidence="5">Uncharacterized protein</fullName>
    </submittedName>
</protein>
<gene>
    <name evidence="5" type="ORF">BJ878DRAFT_421308</name>
</gene>
<dbReference type="EMBL" id="MU253903">
    <property type="protein sequence ID" value="KAG9244481.1"/>
    <property type="molecule type" value="Genomic_DNA"/>
</dbReference>
<evidence type="ECO:0000256" key="1">
    <source>
        <dbReference type="ARBA" id="ARBA00004685"/>
    </source>
</evidence>
<evidence type="ECO:0000256" key="3">
    <source>
        <dbReference type="SAM" id="MobiDB-lite"/>
    </source>
</evidence>
<dbReference type="GO" id="GO:0043386">
    <property type="term" value="P:mycotoxin biosynthetic process"/>
    <property type="evidence" value="ECO:0007669"/>
    <property type="project" value="InterPro"/>
</dbReference>
<feature type="region of interest" description="Disordered" evidence="3">
    <location>
        <begin position="1"/>
        <end position="31"/>
    </location>
</feature>
<keyword evidence="4" id="KW-0472">Membrane</keyword>
<dbReference type="AlphaFoldDB" id="A0A9P7Z382"/>